<dbReference type="CDD" id="cd00077">
    <property type="entry name" value="HDc"/>
    <property type="match status" value="1"/>
</dbReference>
<dbReference type="PANTHER" id="PTHR43155:SF2">
    <property type="entry name" value="CYCLIC DI-GMP PHOSPHODIESTERASE PA4108"/>
    <property type="match status" value="1"/>
</dbReference>
<keyword evidence="1" id="KW-0175">Coiled coil</keyword>
<accession>A0A2M7EA04</accession>
<dbReference type="Gene3D" id="2.40.10.220">
    <property type="entry name" value="predicted glycosyltransferase like domains"/>
    <property type="match status" value="1"/>
</dbReference>
<feature type="coiled-coil region" evidence="1">
    <location>
        <begin position="181"/>
        <end position="208"/>
    </location>
</feature>
<feature type="transmembrane region" description="Helical" evidence="2">
    <location>
        <begin position="161"/>
        <end position="179"/>
    </location>
</feature>
<feature type="transmembrane region" description="Helical" evidence="2">
    <location>
        <begin position="135"/>
        <end position="155"/>
    </location>
</feature>
<dbReference type="Gene3D" id="1.10.3210.10">
    <property type="entry name" value="Hypothetical protein af1432"/>
    <property type="match status" value="1"/>
</dbReference>
<dbReference type="EMBL" id="PETL01000088">
    <property type="protein sequence ID" value="PIV64521.1"/>
    <property type="molecule type" value="Genomic_DNA"/>
</dbReference>
<dbReference type="InterPro" id="IPR037522">
    <property type="entry name" value="HD_GYP_dom"/>
</dbReference>
<dbReference type="PROSITE" id="PS51832">
    <property type="entry name" value="HD_GYP"/>
    <property type="match status" value="1"/>
</dbReference>
<gene>
    <name evidence="4" type="ORF">COS11_01730</name>
</gene>
<evidence type="ECO:0000256" key="2">
    <source>
        <dbReference type="SAM" id="Phobius"/>
    </source>
</evidence>
<dbReference type="Pfam" id="PF13487">
    <property type="entry name" value="HD_5"/>
    <property type="match status" value="1"/>
</dbReference>
<sequence length="399" mass="45846">MKMKSNFREKRKFPRLDSSLLLYYQVYNRADLPKDISLTSDVSEGGLCFSCSENFELGTILELEIRLPTRNTSLKALGKVVWSRQTGPSKYDLGISFVKIGEEEKKEIFSYLSLFNRQKKDSFLKNFHSKSWERIKISLTIAFLITIYFIEIKAFPGTAHLISQFIVTVILVGLGLIWWQERESHQQLEKTSEKLNEAEKELRESYFNTIKTLALALESRDPYTKGHSSRVTEYALAVAEQLRLSEDEKAVIKNAGILHDIGKISINDSILQKPAKLTEEEYKIVRNHPDIGVSIIKPLSFLKKERKIILEHHERADGKGYHGKPFDEVPLSSRILTIVDSFDAMTSDRPYRKAFSVPEALNELIRNKGTQFDPKIVDIFVKFIRSSGRVYSAEKKELS</sequence>
<dbReference type="SUPFAM" id="SSF109604">
    <property type="entry name" value="HD-domain/PDEase-like"/>
    <property type="match status" value="1"/>
</dbReference>
<keyword evidence="2" id="KW-0472">Membrane</keyword>
<comment type="caution">
    <text evidence="4">The sequence shown here is derived from an EMBL/GenBank/DDBJ whole genome shotgun (WGS) entry which is preliminary data.</text>
</comment>
<keyword evidence="2" id="KW-1133">Transmembrane helix</keyword>
<dbReference type="PANTHER" id="PTHR43155">
    <property type="entry name" value="CYCLIC DI-GMP PHOSPHODIESTERASE PA4108-RELATED"/>
    <property type="match status" value="1"/>
</dbReference>
<dbReference type="NCBIfam" id="TIGR00277">
    <property type="entry name" value="HDIG"/>
    <property type="match status" value="1"/>
</dbReference>
<dbReference type="InterPro" id="IPR003607">
    <property type="entry name" value="HD/PDEase_dom"/>
</dbReference>
<keyword evidence="2" id="KW-0812">Transmembrane</keyword>
<dbReference type="AlphaFoldDB" id="A0A2M7EA04"/>
<dbReference type="GO" id="GO:0035438">
    <property type="term" value="F:cyclic-di-GMP binding"/>
    <property type="evidence" value="ECO:0007669"/>
    <property type="project" value="InterPro"/>
</dbReference>
<name>A0A2M7EA04_9BACT</name>
<reference evidence="5" key="1">
    <citation type="submission" date="2017-09" db="EMBL/GenBank/DDBJ databases">
        <title>Depth-based differentiation of microbial function through sediment-hosted aquifers and enrichment of novel symbionts in the deep terrestrial subsurface.</title>
        <authorList>
            <person name="Probst A.J."/>
            <person name="Ladd B."/>
            <person name="Jarett J.K."/>
            <person name="Geller-Mcgrath D.E."/>
            <person name="Sieber C.M.K."/>
            <person name="Emerson J.B."/>
            <person name="Anantharaman K."/>
            <person name="Thomas B.C."/>
            <person name="Malmstrom R."/>
            <person name="Stieglmeier M."/>
            <person name="Klingl A."/>
            <person name="Woyke T."/>
            <person name="Ryan C.M."/>
            <person name="Banfield J.F."/>
        </authorList>
    </citation>
    <scope>NUCLEOTIDE SEQUENCE [LARGE SCALE GENOMIC DNA]</scope>
</reference>
<evidence type="ECO:0000259" key="3">
    <source>
        <dbReference type="PROSITE" id="PS51832"/>
    </source>
</evidence>
<evidence type="ECO:0000313" key="4">
    <source>
        <dbReference type="EMBL" id="PIV64521.1"/>
    </source>
</evidence>
<feature type="domain" description="HD-GYP" evidence="3">
    <location>
        <begin position="202"/>
        <end position="396"/>
    </location>
</feature>
<dbReference type="InterPro" id="IPR009875">
    <property type="entry name" value="PilZ_domain"/>
</dbReference>
<dbReference type="InterPro" id="IPR006675">
    <property type="entry name" value="HDIG_dom"/>
</dbReference>
<organism evidence="4 5">
    <name type="scientific">bacterium (Candidatus Ratteibacteria) CG01_land_8_20_14_3_00_40_19</name>
    <dbReference type="NCBI Taxonomy" id="2014290"/>
    <lineage>
        <taxon>Bacteria</taxon>
        <taxon>Candidatus Ratteibacteria</taxon>
    </lineage>
</organism>
<dbReference type="Pfam" id="PF07238">
    <property type="entry name" value="PilZ"/>
    <property type="match status" value="1"/>
</dbReference>
<dbReference type="Proteomes" id="UP000228886">
    <property type="component" value="Unassembled WGS sequence"/>
</dbReference>
<dbReference type="SUPFAM" id="SSF141371">
    <property type="entry name" value="PilZ domain-like"/>
    <property type="match status" value="1"/>
</dbReference>
<protein>
    <recommendedName>
        <fullName evidence="3">HD-GYP domain-containing protein</fullName>
    </recommendedName>
</protein>
<proteinExistence type="predicted"/>
<evidence type="ECO:0000256" key="1">
    <source>
        <dbReference type="SAM" id="Coils"/>
    </source>
</evidence>
<dbReference type="SMART" id="SM00471">
    <property type="entry name" value="HDc"/>
    <property type="match status" value="1"/>
</dbReference>
<evidence type="ECO:0000313" key="5">
    <source>
        <dbReference type="Proteomes" id="UP000228886"/>
    </source>
</evidence>